<sequence>MSLSFEWYVATRYLLARRRQAFIFASGVAVGVMALVIALALMTGMQEDIRDKLIGAQAHVYVHKIAGGGFDDYRSETALLMTVPGVLGAAPSILGQAVASSSGTNAFISIKGIDPTLEAQVTDVDDSVIRGSLQDVAKAYEGVLGGVVVGEELALRLGVSVGDEFSVLSPQSATLSPMGLVPRLQRLRVVGVFSLGLYEYDNAYGFVALDVAGRLFRKDRVDLMELRVADLNDAAAVARVVPETLGAGYWAEDWGQLNRALFSALWLEKMAISISIGLIMAVAALNIV</sequence>
<dbReference type="AlphaFoldDB" id="A0A381T912"/>
<feature type="transmembrane region" description="Helical" evidence="1">
    <location>
        <begin position="20"/>
        <end position="42"/>
    </location>
</feature>
<dbReference type="GO" id="GO:0098797">
    <property type="term" value="C:plasma membrane protein complex"/>
    <property type="evidence" value="ECO:0007669"/>
    <property type="project" value="TreeGrafter"/>
</dbReference>
<dbReference type="Pfam" id="PF12704">
    <property type="entry name" value="MacB_PCD"/>
    <property type="match status" value="1"/>
</dbReference>
<evidence type="ECO:0000313" key="3">
    <source>
        <dbReference type="EMBL" id="SVA12662.1"/>
    </source>
</evidence>
<evidence type="ECO:0000256" key="1">
    <source>
        <dbReference type="SAM" id="Phobius"/>
    </source>
</evidence>
<proteinExistence type="predicted"/>
<organism evidence="3">
    <name type="scientific">marine metagenome</name>
    <dbReference type="NCBI Taxonomy" id="408172"/>
    <lineage>
        <taxon>unclassified sequences</taxon>
        <taxon>metagenomes</taxon>
        <taxon>ecological metagenomes</taxon>
    </lineage>
</organism>
<feature type="non-terminal residue" evidence="3">
    <location>
        <position position="288"/>
    </location>
</feature>
<dbReference type="GO" id="GO:0044874">
    <property type="term" value="P:lipoprotein localization to outer membrane"/>
    <property type="evidence" value="ECO:0007669"/>
    <property type="project" value="TreeGrafter"/>
</dbReference>
<name>A0A381T912_9ZZZZ</name>
<evidence type="ECO:0000259" key="2">
    <source>
        <dbReference type="Pfam" id="PF12704"/>
    </source>
</evidence>
<gene>
    <name evidence="3" type="ORF">METZ01_LOCUS65516</name>
</gene>
<feature type="domain" description="MacB-like periplasmic core" evidence="2">
    <location>
        <begin position="22"/>
        <end position="239"/>
    </location>
</feature>
<reference evidence="3" key="1">
    <citation type="submission" date="2018-05" db="EMBL/GenBank/DDBJ databases">
        <authorList>
            <person name="Lanie J.A."/>
            <person name="Ng W.-L."/>
            <person name="Kazmierczak K.M."/>
            <person name="Andrzejewski T.M."/>
            <person name="Davidsen T.M."/>
            <person name="Wayne K.J."/>
            <person name="Tettelin H."/>
            <person name="Glass J.I."/>
            <person name="Rusch D."/>
            <person name="Podicherti R."/>
            <person name="Tsui H.-C.T."/>
            <person name="Winkler M.E."/>
        </authorList>
    </citation>
    <scope>NUCLEOTIDE SEQUENCE</scope>
</reference>
<keyword evidence="1" id="KW-0812">Transmembrane</keyword>
<dbReference type="InterPro" id="IPR051447">
    <property type="entry name" value="Lipoprotein-release_system"/>
</dbReference>
<protein>
    <recommendedName>
        <fullName evidence="2">MacB-like periplasmic core domain-containing protein</fullName>
    </recommendedName>
</protein>
<dbReference type="EMBL" id="UINC01004214">
    <property type="protein sequence ID" value="SVA12662.1"/>
    <property type="molecule type" value="Genomic_DNA"/>
</dbReference>
<keyword evidence="1" id="KW-0472">Membrane</keyword>
<dbReference type="PANTHER" id="PTHR30489">
    <property type="entry name" value="LIPOPROTEIN-RELEASING SYSTEM TRANSMEMBRANE PROTEIN LOLE"/>
    <property type="match status" value="1"/>
</dbReference>
<keyword evidence="1" id="KW-1133">Transmembrane helix</keyword>
<accession>A0A381T912</accession>
<dbReference type="PANTHER" id="PTHR30489:SF0">
    <property type="entry name" value="LIPOPROTEIN-RELEASING SYSTEM TRANSMEMBRANE PROTEIN LOLE"/>
    <property type="match status" value="1"/>
</dbReference>
<dbReference type="InterPro" id="IPR025857">
    <property type="entry name" value="MacB_PCD"/>
</dbReference>